<evidence type="ECO:0000313" key="1">
    <source>
        <dbReference type="EMBL" id="KKM06062.1"/>
    </source>
</evidence>
<organism evidence="1">
    <name type="scientific">marine sediment metagenome</name>
    <dbReference type="NCBI Taxonomy" id="412755"/>
    <lineage>
        <taxon>unclassified sequences</taxon>
        <taxon>metagenomes</taxon>
        <taxon>ecological metagenomes</taxon>
    </lineage>
</organism>
<comment type="caution">
    <text evidence="1">The sequence shown here is derived from an EMBL/GenBank/DDBJ whole genome shotgun (WGS) entry which is preliminary data.</text>
</comment>
<reference evidence="1" key="1">
    <citation type="journal article" date="2015" name="Nature">
        <title>Complex archaea that bridge the gap between prokaryotes and eukaryotes.</title>
        <authorList>
            <person name="Spang A."/>
            <person name="Saw J.H."/>
            <person name="Jorgensen S.L."/>
            <person name="Zaremba-Niedzwiedzka K."/>
            <person name="Martijn J."/>
            <person name="Lind A.E."/>
            <person name="van Eijk R."/>
            <person name="Schleper C."/>
            <person name="Guy L."/>
            <person name="Ettema T.J."/>
        </authorList>
    </citation>
    <scope>NUCLEOTIDE SEQUENCE</scope>
</reference>
<gene>
    <name evidence="1" type="ORF">LCGC14_1747850</name>
</gene>
<name>A0A0F9HS53_9ZZZZ</name>
<dbReference type="EMBL" id="LAZR01016080">
    <property type="protein sequence ID" value="KKM06062.1"/>
    <property type="molecule type" value="Genomic_DNA"/>
</dbReference>
<sequence>MKEMTEAQREWRDENMEAIREGVRAVKEGRFMPADT</sequence>
<dbReference type="AlphaFoldDB" id="A0A0F9HS53"/>
<accession>A0A0F9HS53</accession>
<proteinExistence type="predicted"/>
<feature type="non-terminal residue" evidence="1">
    <location>
        <position position="36"/>
    </location>
</feature>
<protein>
    <submittedName>
        <fullName evidence="1">Uncharacterized protein</fullName>
    </submittedName>
</protein>